<dbReference type="Proteomes" id="UP000198577">
    <property type="component" value="Unassembled WGS sequence"/>
</dbReference>
<keyword evidence="4" id="KW-0564">Palmitate</keyword>
<keyword evidence="2" id="KW-0732">Signal</keyword>
<sequence length="265" mass="29313">MKRILVVLIAGLLILSLVGCAQNKGNENLIRIGVSPEPHAKIIELIKEDLEKQGIKVEIIEFTDYVKPNLALAEGELDANFFQHEPYMNKFKEENNLDIVSIGGVHIEPMGLYSSKYSSIDELKDNCEIAIPNDPTNGGRALLLLQKHGLIKLREGADTLATENDIIENPKNIKFVPLEAAQLPRVLSDVDGAVINGNFALEAGLVPTKDALILEDKDSPYANIVAVRAGEEKQEKFKKLMEALRSEKVRKFIEENYNGGVIPAF</sequence>
<dbReference type="PANTHER" id="PTHR30429">
    <property type="entry name" value="D-METHIONINE-BINDING LIPOPROTEIN METQ"/>
    <property type="match status" value="1"/>
</dbReference>
<dbReference type="STRING" id="937334.SAMN05444406_1574"/>
<accession>A0A1I5YR25</accession>
<dbReference type="GO" id="GO:0016020">
    <property type="term" value="C:membrane"/>
    <property type="evidence" value="ECO:0007669"/>
    <property type="project" value="UniProtKB-SubCell"/>
</dbReference>
<evidence type="ECO:0000256" key="5">
    <source>
        <dbReference type="ARBA" id="ARBA00023288"/>
    </source>
</evidence>
<name>A0A1I5YR25_9FIRM</name>
<reference evidence="8 9" key="1">
    <citation type="submission" date="2016-10" db="EMBL/GenBank/DDBJ databases">
        <authorList>
            <person name="de Groot N.N."/>
        </authorList>
    </citation>
    <scope>NUCLEOTIDE SEQUENCE [LARGE SCALE GENOMIC DNA]</scope>
    <source>
        <strain evidence="8 9">DSM 20678</strain>
    </source>
</reference>
<proteinExistence type="inferred from homology"/>
<dbReference type="RefSeq" id="WP_025746846.1">
    <property type="nucleotide sequence ID" value="NZ_FOXR01000057.1"/>
</dbReference>
<dbReference type="PANTHER" id="PTHR30429:SF0">
    <property type="entry name" value="METHIONINE-BINDING LIPOPROTEIN METQ"/>
    <property type="match status" value="1"/>
</dbReference>
<evidence type="ECO:0000256" key="4">
    <source>
        <dbReference type="ARBA" id="ARBA00023139"/>
    </source>
</evidence>
<evidence type="ECO:0000313" key="9">
    <source>
        <dbReference type="Proteomes" id="UP000198577"/>
    </source>
</evidence>
<dbReference type="SUPFAM" id="SSF53850">
    <property type="entry name" value="Periplasmic binding protein-like II"/>
    <property type="match status" value="1"/>
</dbReference>
<evidence type="ECO:0000313" key="8">
    <source>
        <dbReference type="EMBL" id="SFQ46357.1"/>
    </source>
</evidence>
<dbReference type="EMBL" id="FOXR01000057">
    <property type="protein sequence ID" value="SFQ46357.1"/>
    <property type="molecule type" value="Genomic_DNA"/>
</dbReference>
<comment type="subcellular location">
    <subcellularLocation>
        <location evidence="1">Membrane</location>
        <topology evidence="1">Lipid-anchor</topology>
    </subcellularLocation>
</comment>
<keyword evidence="3" id="KW-0472">Membrane</keyword>
<keyword evidence="9" id="KW-1185">Reference proteome</keyword>
<evidence type="ECO:0000256" key="2">
    <source>
        <dbReference type="ARBA" id="ARBA00022729"/>
    </source>
</evidence>
<dbReference type="PIRSF" id="PIRSF002854">
    <property type="entry name" value="MetQ"/>
    <property type="match status" value="1"/>
</dbReference>
<organism evidence="8 9">
    <name type="scientific">Caldicoprobacter faecalis</name>
    <dbReference type="NCBI Taxonomy" id="937334"/>
    <lineage>
        <taxon>Bacteria</taxon>
        <taxon>Bacillati</taxon>
        <taxon>Bacillota</taxon>
        <taxon>Clostridia</taxon>
        <taxon>Caldicoprobacterales</taxon>
        <taxon>Caldicoprobacteraceae</taxon>
        <taxon>Caldicoprobacter</taxon>
    </lineage>
</organism>
<dbReference type="InterPro" id="IPR004872">
    <property type="entry name" value="Lipoprotein_NlpA"/>
</dbReference>
<comment type="similarity">
    <text evidence="6">Belongs to the nlpA lipoprotein family.</text>
</comment>
<dbReference type="Pfam" id="PF03180">
    <property type="entry name" value="Lipoprotein_9"/>
    <property type="match status" value="1"/>
</dbReference>
<dbReference type="AlphaFoldDB" id="A0A1I5YR25"/>
<dbReference type="CDD" id="cd13597">
    <property type="entry name" value="PBP2_lipoprotein_Tp32"/>
    <property type="match status" value="1"/>
</dbReference>
<dbReference type="NCBIfam" id="TIGR00363">
    <property type="entry name" value="MetQ/NlpA family lipoprotein"/>
    <property type="match status" value="1"/>
</dbReference>
<evidence type="ECO:0000256" key="6">
    <source>
        <dbReference type="PIRNR" id="PIRNR002854"/>
    </source>
</evidence>
<protein>
    <recommendedName>
        <fullName evidence="6">Lipoprotein</fullName>
    </recommendedName>
</protein>
<feature type="lipid moiety-binding region" description="S-diacylglycerol cysteine" evidence="7">
    <location>
        <position position="20"/>
    </location>
</feature>
<evidence type="ECO:0000256" key="7">
    <source>
        <dbReference type="PIRSR" id="PIRSR002854-1"/>
    </source>
</evidence>
<evidence type="ECO:0000256" key="1">
    <source>
        <dbReference type="ARBA" id="ARBA00004635"/>
    </source>
</evidence>
<gene>
    <name evidence="8" type="ORF">SAMN05444406_1574</name>
</gene>
<dbReference type="Gene3D" id="3.40.190.10">
    <property type="entry name" value="Periplasmic binding protein-like II"/>
    <property type="match status" value="2"/>
</dbReference>
<evidence type="ECO:0000256" key="3">
    <source>
        <dbReference type="ARBA" id="ARBA00023136"/>
    </source>
</evidence>
<keyword evidence="5 6" id="KW-0449">Lipoprotein</keyword>
<dbReference type="OrthoDB" id="9812878at2"/>
<dbReference type="PROSITE" id="PS51257">
    <property type="entry name" value="PROKAR_LIPOPROTEIN"/>
    <property type="match status" value="1"/>
</dbReference>